<sequence>MPTPLNVNAREWRPTSDLTTFVLPASTTAEDPHLALGGNTSPSAAAAAAAGVDGDVEAPSLQNAEQEEQIHHDQANMEPPAYYPSFTQAATSTGLTGDSTLDGTNWTEEFERVMALTKELIERQMSGEANEPRKMETTHISQSKQSHASSADQTPTHKKSNATLAVDNNRFPALPGGEDEVRPLVSGKWVSAVVALKPKSSTNTNTTVHTGGGVGNGVSSGINNPKGSVPTTTTTTTSSTVAAAAATSSPSLHASVPEFDEFGRPLPPLTSKGNRRWKKPTKSQQKREMAQKNAFEAFANALLHSVSPFMAPLRERCKTSLPHIKVDQRFGKSGQPQSAVAQFVVAPLVTNYRPRHFHDLTPGDLMEFHYDFAQVLKQLKSANGIHFGYGPVWKRYAVPYCYVNCKEYRQEVLNLCPDEVPNMRVEPIYEDDIVKDITDVVLAVEELEPLQHMSIIQAMSRRVNLAPLFDAFDAIFQPIENYIIVIRDLHRVPSTFLIQTSQHEIEQKPSPLVLYNDPKLWYELPVVSRVRLGETTTSSGVSQQYAEGEGRHSVSASRSEEIDKRHSTGTNGNHDLNNRHSHNKSQIKKTSSLPVVLPVIGSVSCLLLTGFILWKRKSGR</sequence>
<reference evidence="3 4" key="1">
    <citation type="submission" date="2017-03" db="EMBL/GenBank/DDBJ databases">
        <title>An alternative strategy for trypanosome survival in the mammalian bloodstream revealed through genome and transcriptome analysis of the ubiquitous bovine parasite Trypanosoma (Megatrypanum) theileri.</title>
        <authorList>
            <person name="Kelly S."/>
            <person name="Ivens A."/>
            <person name="Mott A."/>
            <person name="O'Neill E."/>
            <person name="Emms D."/>
            <person name="Macleod O."/>
            <person name="Voorheis P."/>
            <person name="Matthews J."/>
            <person name="Matthews K."/>
            <person name="Carrington M."/>
        </authorList>
    </citation>
    <scope>NUCLEOTIDE SEQUENCE [LARGE SCALE GENOMIC DNA]</scope>
    <source>
        <strain evidence="3">Edinburgh</strain>
    </source>
</reference>
<keyword evidence="4" id="KW-1185">Reference proteome</keyword>
<dbReference type="OrthoDB" id="245339at2759"/>
<organism evidence="3 4">
    <name type="scientific">Trypanosoma theileri</name>
    <dbReference type="NCBI Taxonomy" id="67003"/>
    <lineage>
        <taxon>Eukaryota</taxon>
        <taxon>Discoba</taxon>
        <taxon>Euglenozoa</taxon>
        <taxon>Kinetoplastea</taxon>
        <taxon>Metakinetoplastina</taxon>
        <taxon>Trypanosomatida</taxon>
        <taxon>Trypanosomatidae</taxon>
        <taxon>Trypanosoma</taxon>
    </lineage>
</organism>
<dbReference type="Proteomes" id="UP000192257">
    <property type="component" value="Unassembled WGS sequence"/>
</dbReference>
<keyword evidence="2" id="KW-0472">Membrane</keyword>
<evidence type="ECO:0000256" key="2">
    <source>
        <dbReference type="SAM" id="Phobius"/>
    </source>
</evidence>
<dbReference type="RefSeq" id="XP_028886940.1">
    <property type="nucleotide sequence ID" value="XM_029021518.1"/>
</dbReference>
<feature type="region of interest" description="Disordered" evidence="1">
    <location>
        <begin position="255"/>
        <end position="280"/>
    </location>
</feature>
<feature type="transmembrane region" description="Helical" evidence="2">
    <location>
        <begin position="595"/>
        <end position="614"/>
    </location>
</feature>
<name>A0A1X0P7G8_9TRYP</name>
<feature type="compositionally biased region" description="Low complexity" evidence="1">
    <location>
        <begin position="219"/>
        <end position="234"/>
    </location>
</feature>
<protein>
    <submittedName>
        <fullName evidence="3">Putative transmembrane transport protein</fullName>
    </submittedName>
</protein>
<evidence type="ECO:0000313" key="4">
    <source>
        <dbReference type="Proteomes" id="UP000192257"/>
    </source>
</evidence>
<feature type="compositionally biased region" description="Basic and acidic residues" evidence="1">
    <location>
        <begin position="548"/>
        <end position="566"/>
    </location>
</feature>
<keyword evidence="2 3" id="KW-0812">Transmembrane</keyword>
<feature type="compositionally biased region" description="Polar residues" evidence="1">
    <location>
        <begin position="138"/>
        <end position="154"/>
    </location>
</feature>
<dbReference type="VEuPathDB" id="TriTrypDB:TM35_000022000"/>
<feature type="region of interest" description="Disordered" evidence="1">
    <location>
        <begin position="538"/>
        <end position="588"/>
    </location>
</feature>
<evidence type="ECO:0000256" key="1">
    <source>
        <dbReference type="SAM" id="MobiDB-lite"/>
    </source>
</evidence>
<proteinExistence type="predicted"/>
<feature type="region of interest" description="Disordered" evidence="1">
    <location>
        <begin position="203"/>
        <end position="234"/>
    </location>
</feature>
<comment type="caution">
    <text evidence="3">The sequence shown here is derived from an EMBL/GenBank/DDBJ whole genome shotgun (WGS) entry which is preliminary data.</text>
</comment>
<dbReference type="EMBL" id="NBCO01000002">
    <property type="protein sequence ID" value="ORC92874.1"/>
    <property type="molecule type" value="Genomic_DNA"/>
</dbReference>
<keyword evidence="2" id="KW-1133">Transmembrane helix</keyword>
<gene>
    <name evidence="3" type="ORF">TM35_000022000</name>
</gene>
<dbReference type="AlphaFoldDB" id="A0A1X0P7G8"/>
<accession>A0A1X0P7G8</accession>
<dbReference type="GeneID" id="39981298"/>
<feature type="region of interest" description="Disordered" evidence="1">
    <location>
        <begin position="126"/>
        <end position="177"/>
    </location>
</feature>
<evidence type="ECO:0000313" key="3">
    <source>
        <dbReference type="EMBL" id="ORC92874.1"/>
    </source>
</evidence>